<name>A0A4Z1FDQ0_9HELO</name>
<dbReference type="Pfam" id="PF22942">
    <property type="entry name" value="DUF7025"/>
    <property type="match status" value="1"/>
</dbReference>
<evidence type="ECO:0000259" key="1">
    <source>
        <dbReference type="SMART" id="SM00382"/>
    </source>
</evidence>
<dbReference type="GO" id="GO:0016887">
    <property type="term" value="F:ATP hydrolysis activity"/>
    <property type="evidence" value="ECO:0007669"/>
    <property type="project" value="InterPro"/>
</dbReference>
<dbReference type="PANTHER" id="PTHR46411:SF2">
    <property type="entry name" value="AAA+ ATPASE DOMAIN-CONTAINING PROTEIN"/>
    <property type="match status" value="1"/>
</dbReference>
<dbReference type="InterPro" id="IPR003593">
    <property type="entry name" value="AAA+_ATPase"/>
</dbReference>
<reference evidence="2 3" key="1">
    <citation type="submission" date="2017-12" db="EMBL/GenBank/DDBJ databases">
        <title>Comparative genomics of Botrytis spp.</title>
        <authorList>
            <person name="Valero-Jimenez C.A."/>
            <person name="Tapia P."/>
            <person name="Veloso J."/>
            <person name="Silva-Moreno E."/>
            <person name="Staats M."/>
            <person name="Valdes J.H."/>
            <person name="Van Kan J.A.L."/>
        </authorList>
    </citation>
    <scope>NUCLEOTIDE SEQUENCE [LARGE SCALE GENOMIC DNA]</scope>
    <source>
        <strain evidence="2 3">Bp0003</strain>
    </source>
</reference>
<keyword evidence="3" id="KW-1185">Reference proteome</keyword>
<dbReference type="PANTHER" id="PTHR46411">
    <property type="entry name" value="FAMILY ATPASE, PUTATIVE-RELATED"/>
    <property type="match status" value="1"/>
</dbReference>
<evidence type="ECO:0000313" key="2">
    <source>
        <dbReference type="EMBL" id="TGO22716.1"/>
    </source>
</evidence>
<comment type="caution">
    <text evidence="2">The sequence shown here is derived from an EMBL/GenBank/DDBJ whole genome shotgun (WGS) entry which is preliminary data.</text>
</comment>
<gene>
    <name evidence="2" type="ORF">BPAE_0157g00030</name>
</gene>
<dbReference type="Pfam" id="PF00004">
    <property type="entry name" value="AAA"/>
    <property type="match status" value="1"/>
</dbReference>
<dbReference type="Pfam" id="PF23232">
    <property type="entry name" value="AAA_lid_13"/>
    <property type="match status" value="1"/>
</dbReference>
<dbReference type="AlphaFoldDB" id="A0A4Z1FDQ0"/>
<dbReference type="SMART" id="SM00382">
    <property type="entry name" value="AAA"/>
    <property type="match status" value="1"/>
</dbReference>
<evidence type="ECO:0000313" key="3">
    <source>
        <dbReference type="Proteomes" id="UP000297910"/>
    </source>
</evidence>
<feature type="domain" description="AAA+ ATPase" evidence="1">
    <location>
        <begin position="471"/>
        <end position="597"/>
    </location>
</feature>
<dbReference type="Proteomes" id="UP000297910">
    <property type="component" value="Unassembled WGS sequence"/>
</dbReference>
<accession>A0A4Z1FDQ0</accession>
<dbReference type="InterPro" id="IPR054289">
    <property type="entry name" value="DUF7025"/>
</dbReference>
<protein>
    <recommendedName>
        <fullName evidence="1">AAA+ ATPase domain-containing protein</fullName>
    </recommendedName>
</protein>
<sequence length="671" mass="75387">MASSTNSAPADDQTEPPSIGIKRVETAQDSKAQRLLRVDQIADGICETVIAGTSFDLPSLADQYQCNHRKDRQTHFVRTAKATVKPDRFGKTALVVRRIISRQGSLYPARRIKQICMLAATEVDIKSVLLKEVLLEIFDGVEGLSLNKTPPMCSPEILFHAKDALTSRKADEKEKDDPNQILINDIGTALRFLNEDFGPQIQSLESLLNNGEITFDLLWALMKPKDYVVSMQFRLTGQSQALNVVSGTYLRRQNSTNYFKLNGRMISHDGEDFGYGFVDIEIDEFDGARKITSLKAYPIQYDPNPDILRKNMIQRGRKYLSLIRALPRAFCQEYTMDFGLEDHETSNGKVQAQKANLRGRVMADPEAWKFNNGWTDLATPIIQREHSITGKDLNLRDDQLLICANWINGFSLTHKSWGQFSVDGLEDIIWNEDAFKKLVVDETRRKLIHALVRAHRQDDASFDDIIENKGKGLVGLLSGSPGVGKTLTAEAVAEVTSRPLYQVSTGELGIDADKVDKRLGTILEITRRWGCVLLIDEADVFLATRGIDIARDTLVSIFLRRLEYFRGVLILTTNRKSEIDPAFQSRIHFSIHYPDLTESGRVVVWTNFIDTVSKQTGTSSLDSADIEKLARLELNGRQIKNAVSCAVSLAREEKEPLSVNHIEMILSITNL</sequence>
<organism evidence="2 3">
    <name type="scientific">Botrytis paeoniae</name>
    <dbReference type="NCBI Taxonomy" id="278948"/>
    <lineage>
        <taxon>Eukaryota</taxon>
        <taxon>Fungi</taxon>
        <taxon>Dikarya</taxon>
        <taxon>Ascomycota</taxon>
        <taxon>Pezizomycotina</taxon>
        <taxon>Leotiomycetes</taxon>
        <taxon>Helotiales</taxon>
        <taxon>Sclerotiniaceae</taxon>
        <taxon>Botrytis</taxon>
    </lineage>
</organism>
<dbReference type="InterPro" id="IPR056599">
    <property type="entry name" value="AAA_lid_fung"/>
</dbReference>
<dbReference type="GO" id="GO:0005524">
    <property type="term" value="F:ATP binding"/>
    <property type="evidence" value="ECO:0007669"/>
    <property type="project" value="InterPro"/>
</dbReference>
<dbReference type="InterPro" id="IPR027417">
    <property type="entry name" value="P-loop_NTPase"/>
</dbReference>
<dbReference type="Gene3D" id="3.40.50.300">
    <property type="entry name" value="P-loop containing nucleotide triphosphate hydrolases"/>
    <property type="match status" value="1"/>
</dbReference>
<dbReference type="SUPFAM" id="SSF52540">
    <property type="entry name" value="P-loop containing nucleoside triphosphate hydrolases"/>
    <property type="match status" value="1"/>
</dbReference>
<dbReference type="CDD" id="cd19481">
    <property type="entry name" value="RecA-like_protease"/>
    <property type="match status" value="1"/>
</dbReference>
<dbReference type="EMBL" id="PQXI01000157">
    <property type="protein sequence ID" value="TGO22716.1"/>
    <property type="molecule type" value="Genomic_DNA"/>
</dbReference>
<dbReference type="InterPro" id="IPR003959">
    <property type="entry name" value="ATPase_AAA_core"/>
</dbReference>
<proteinExistence type="predicted"/>